<feature type="domain" description="Zn(2)-C6 fungal-type" evidence="5">
    <location>
        <begin position="45"/>
        <end position="74"/>
    </location>
</feature>
<dbReference type="InterPro" id="IPR007219">
    <property type="entry name" value="XnlR_reg_dom"/>
</dbReference>
<organism evidence="6 7">
    <name type="scientific">Neonectria magnoliae</name>
    <dbReference type="NCBI Taxonomy" id="2732573"/>
    <lineage>
        <taxon>Eukaryota</taxon>
        <taxon>Fungi</taxon>
        <taxon>Dikarya</taxon>
        <taxon>Ascomycota</taxon>
        <taxon>Pezizomycotina</taxon>
        <taxon>Sordariomycetes</taxon>
        <taxon>Hypocreomycetidae</taxon>
        <taxon>Hypocreales</taxon>
        <taxon>Nectriaceae</taxon>
        <taxon>Neonectria</taxon>
    </lineage>
</organism>
<feature type="compositionally biased region" description="Low complexity" evidence="4">
    <location>
        <begin position="723"/>
        <end position="739"/>
    </location>
</feature>
<comment type="subcellular location">
    <subcellularLocation>
        <location evidence="1">Nucleus</location>
    </subcellularLocation>
</comment>
<accession>A0ABR1HWE7</accession>
<feature type="compositionally biased region" description="Low complexity" evidence="4">
    <location>
        <begin position="20"/>
        <end position="32"/>
    </location>
</feature>
<dbReference type="InterPro" id="IPR050613">
    <property type="entry name" value="Sec_Metabolite_Reg"/>
</dbReference>
<dbReference type="SMART" id="SM00906">
    <property type="entry name" value="Fungal_trans"/>
    <property type="match status" value="1"/>
</dbReference>
<evidence type="ECO:0000256" key="3">
    <source>
        <dbReference type="ARBA" id="ARBA00023242"/>
    </source>
</evidence>
<dbReference type="Pfam" id="PF04082">
    <property type="entry name" value="Fungal_trans"/>
    <property type="match status" value="1"/>
</dbReference>
<feature type="compositionally biased region" description="Polar residues" evidence="4">
    <location>
        <begin position="712"/>
        <end position="722"/>
    </location>
</feature>
<feature type="region of interest" description="Disordered" evidence="4">
    <location>
        <begin position="111"/>
        <end position="195"/>
    </location>
</feature>
<gene>
    <name evidence="6" type="ORF">QQZ08_007958</name>
</gene>
<dbReference type="PANTHER" id="PTHR31001:SF50">
    <property type="entry name" value="ZN(II)2CYS6 TRANSCRIPTION FACTOR (EUROFUNG)"/>
    <property type="match status" value="1"/>
</dbReference>
<dbReference type="Gene3D" id="4.10.240.10">
    <property type="entry name" value="Zn(2)-C6 fungal-type DNA-binding domain"/>
    <property type="match status" value="1"/>
</dbReference>
<evidence type="ECO:0000313" key="6">
    <source>
        <dbReference type="EMBL" id="KAK7425517.1"/>
    </source>
</evidence>
<evidence type="ECO:0000259" key="5">
    <source>
        <dbReference type="PROSITE" id="PS50048"/>
    </source>
</evidence>
<proteinExistence type="predicted"/>
<feature type="compositionally biased region" description="Basic and acidic residues" evidence="4">
    <location>
        <begin position="162"/>
        <end position="175"/>
    </location>
</feature>
<dbReference type="SMART" id="SM00066">
    <property type="entry name" value="GAL4"/>
    <property type="match status" value="1"/>
</dbReference>
<dbReference type="PROSITE" id="PS00463">
    <property type="entry name" value="ZN2_CY6_FUNGAL_1"/>
    <property type="match status" value="1"/>
</dbReference>
<dbReference type="PROSITE" id="PS50048">
    <property type="entry name" value="ZN2_CY6_FUNGAL_2"/>
    <property type="match status" value="1"/>
</dbReference>
<dbReference type="InterPro" id="IPR001138">
    <property type="entry name" value="Zn2Cys6_DnaBD"/>
</dbReference>
<keyword evidence="3" id="KW-0539">Nucleus</keyword>
<evidence type="ECO:0000256" key="2">
    <source>
        <dbReference type="ARBA" id="ARBA00022723"/>
    </source>
</evidence>
<keyword evidence="2" id="KW-0479">Metal-binding</keyword>
<feature type="region of interest" description="Disordered" evidence="4">
    <location>
        <begin position="679"/>
        <end position="782"/>
    </location>
</feature>
<dbReference type="Proteomes" id="UP001498421">
    <property type="component" value="Unassembled WGS sequence"/>
</dbReference>
<dbReference type="Pfam" id="PF00172">
    <property type="entry name" value="Zn_clus"/>
    <property type="match status" value="1"/>
</dbReference>
<evidence type="ECO:0000256" key="1">
    <source>
        <dbReference type="ARBA" id="ARBA00004123"/>
    </source>
</evidence>
<sequence>MPVDDSNMASENGTASQEPSTANTSTTTATTAVPQPSNAGRKRRSCFMCSKRKVKCDKQKPCHNCAKAGSECIFPTIAANRNQIGMTPELVDMLHRLDKVVQILEPREQERLGNILPSHRYPDGDRNRDRLQTQPPDPSSTLESGAAKPGIVTSKQTSSAGAREENMNRSPELRKAKSLSISSSQGESPGKIVRDHGRETYVRRWFWDDGGTEGSSGSVTDEDGPDVQEAQDNGVNGSAEWFQTRTGSFEADFQHRDPKSKILHILITQRLQLWSIYKVRVEPLTKLLHLPSLEQAVVGLRPLSSADGMQCILLAVYYGAVTSLTEEECVAIFESGQAQVLLRLREELERMFSSTMLLHTGDIRPLQALVLYLIFLRHHEPRLSWNLSGLAVRLAQNFGLHREGSLFGLSKFNMEMRRRLWWQIANLDAPSAEDYSGEYNLLEMSSFDTQPPRNLDDVQLHPTMIEYPPETQGITEMTFTLARCQITGMYRCIADARRLCGNTGKSYAELTPQERVDWIEACQSDFSERFLRNCSPTNPFHWVTIILTRMLFHKVRLHGCNPLQDPEAMSEATRERLFPVAVEVIELNYKLRTDPRARPWIWLFSSHTQWHAFSLVLVWLQMDPFCKSSRRAWEAVEKASVLRWEHPPSLLNGRKPQQWRSIIKLLEKARSARQEILNERARRGSRHSNDLRRASIGGSLGTSTSSKIATAHASSSMTNLGSQPMHQQQYFQPQVQHQQAGRASETSPAGPPTPQVAGTDVSPSGMDLNAMMPSPRTLQSQNEMPDFSMDVITDPMSHSDLMMMDGDFSADFQGVDDFSFLDNML</sequence>
<protein>
    <recommendedName>
        <fullName evidence="5">Zn(2)-C6 fungal-type domain-containing protein</fullName>
    </recommendedName>
</protein>
<feature type="region of interest" description="Disordered" evidence="4">
    <location>
        <begin position="1"/>
        <end position="44"/>
    </location>
</feature>
<evidence type="ECO:0000313" key="7">
    <source>
        <dbReference type="Proteomes" id="UP001498421"/>
    </source>
</evidence>
<dbReference type="CDD" id="cd00067">
    <property type="entry name" value="GAL4"/>
    <property type="match status" value="1"/>
</dbReference>
<dbReference type="InterPro" id="IPR036864">
    <property type="entry name" value="Zn2-C6_fun-type_DNA-bd_sf"/>
</dbReference>
<feature type="compositionally biased region" description="Basic and acidic residues" evidence="4">
    <location>
        <begin position="679"/>
        <end position="693"/>
    </location>
</feature>
<evidence type="ECO:0000256" key="4">
    <source>
        <dbReference type="SAM" id="MobiDB-lite"/>
    </source>
</evidence>
<reference evidence="6 7" key="1">
    <citation type="journal article" date="2025" name="Microbiol. Resour. Announc.">
        <title>Draft genome sequences for Neonectria magnoliae and Neonectria punicea, canker pathogens of Liriodendron tulipifera and Acer saccharum in West Virginia.</title>
        <authorList>
            <person name="Petronek H.M."/>
            <person name="Kasson M.T."/>
            <person name="Metheny A.M."/>
            <person name="Stauder C.M."/>
            <person name="Lovett B."/>
            <person name="Lynch S.C."/>
            <person name="Garnas J.R."/>
            <person name="Kasson L.R."/>
            <person name="Stajich J.E."/>
        </authorList>
    </citation>
    <scope>NUCLEOTIDE SEQUENCE [LARGE SCALE GENOMIC DNA]</scope>
    <source>
        <strain evidence="6 7">NRRL 64651</strain>
    </source>
</reference>
<dbReference type="CDD" id="cd12148">
    <property type="entry name" value="fungal_TF_MHR"/>
    <property type="match status" value="1"/>
</dbReference>
<feature type="compositionally biased region" description="Basic and acidic residues" evidence="4">
    <location>
        <begin position="120"/>
        <end position="131"/>
    </location>
</feature>
<dbReference type="EMBL" id="JAZAVK010000080">
    <property type="protein sequence ID" value="KAK7425517.1"/>
    <property type="molecule type" value="Genomic_DNA"/>
</dbReference>
<feature type="compositionally biased region" description="Low complexity" evidence="4">
    <location>
        <begin position="695"/>
        <end position="706"/>
    </location>
</feature>
<keyword evidence="7" id="KW-1185">Reference proteome</keyword>
<comment type="caution">
    <text evidence="6">The sequence shown here is derived from an EMBL/GenBank/DDBJ whole genome shotgun (WGS) entry which is preliminary data.</text>
</comment>
<dbReference type="PANTHER" id="PTHR31001">
    <property type="entry name" value="UNCHARACTERIZED TRANSCRIPTIONAL REGULATORY PROTEIN"/>
    <property type="match status" value="1"/>
</dbReference>
<name>A0ABR1HWE7_9HYPO</name>
<dbReference type="SUPFAM" id="SSF57701">
    <property type="entry name" value="Zn2/Cys6 DNA-binding domain"/>
    <property type="match status" value="1"/>
</dbReference>
<feature type="region of interest" description="Disordered" evidence="4">
    <location>
        <begin position="208"/>
        <end position="235"/>
    </location>
</feature>
<feature type="compositionally biased region" description="Polar residues" evidence="4">
    <location>
        <begin position="7"/>
        <end position="19"/>
    </location>
</feature>